<organism evidence="3 4">
    <name type="scientific">Citrobacter koseri</name>
    <name type="common">Citrobacter diversus</name>
    <dbReference type="NCBI Taxonomy" id="545"/>
    <lineage>
        <taxon>Bacteria</taxon>
        <taxon>Pseudomonadati</taxon>
        <taxon>Pseudomonadota</taxon>
        <taxon>Gammaproteobacteria</taxon>
        <taxon>Enterobacterales</taxon>
        <taxon>Enterobacteriaceae</taxon>
        <taxon>Citrobacter</taxon>
    </lineage>
</organism>
<proteinExistence type="predicted"/>
<dbReference type="InterPro" id="IPR024535">
    <property type="entry name" value="RHGA/B-epi-like_pectate_lyase"/>
</dbReference>
<feature type="region of interest" description="Disordered" evidence="1">
    <location>
        <begin position="248"/>
        <end position="267"/>
    </location>
</feature>
<evidence type="ECO:0000256" key="1">
    <source>
        <dbReference type="SAM" id="MobiDB-lite"/>
    </source>
</evidence>
<dbReference type="AlphaFoldDB" id="A0A2X2WWS0"/>
<protein>
    <submittedName>
        <fullName evidence="3">Pectate lyase superfamily protein</fullName>
    </submittedName>
</protein>
<gene>
    <name evidence="3" type="ORF">NCTC10786_05383</name>
</gene>
<dbReference type="Pfam" id="PF12708">
    <property type="entry name" value="Pect-lyase_RHGA_epim"/>
    <property type="match status" value="1"/>
</dbReference>
<reference evidence="3 4" key="1">
    <citation type="submission" date="2018-06" db="EMBL/GenBank/DDBJ databases">
        <authorList>
            <consortium name="Pathogen Informatics"/>
            <person name="Doyle S."/>
        </authorList>
    </citation>
    <scope>NUCLEOTIDE SEQUENCE [LARGE SCALE GENOMIC DNA]</scope>
    <source>
        <strain evidence="3 4">NCTC10786</strain>
    </source>
</reference>
<dbReference type="GO" id="GO:0016829">
    <property type="term" value="F:lyase activity"/>
    <property type="evidence" value="ECO:0007669"/>
    <property type="project" value="UniProtKB-KW"/>
</dbReference>
<dbReference type="Gene3D" id="2.160.20.10">
    <property type="entry name" value="Single-stranded right-handed beta-helix, Pectin lyase-like"/>
    <property type="match status" value="1"/>
</dbReference>
<keyword evidence="3" id="KW-0456">Lyase</keyword>
<dbReference type="EMBL" id="UAVY01000009">
    <property type="protein sequence ID" value="SQB40285.1"/>
    <property type="molecule type" value="Genomic_DNA"/>
</dbReference>
<evidence type="ECO:0000313" key="4">
    <source>
        <dbReference type="Proteomes" id="UP000251584"/>
    </source>
</evidence>
<feature type="domain" description="Rhamnogalacturonase A/B/Epimerase-like pectate lyase" evidence="2">
    <location>
        <begin position="7"/>
        <end position="57"/>
    </location>
</feature>
<evidence type="ECO:0000313" key="3">
    <source>
        <dbReference type="EMBL" id="SQB40285.1"/>
    </source>
</evidence>
<evidence type="ECO:0000259" key="2">
    <source>
        <dbReference type="Pfam" id="PF12708"/>
    </source>
</evidence>
<name>A0A2X2WWS0_CITKO</name>
<dbReference type="SUPFAM" id="SSF51126">
    <property type="entry name" value="Pectin lyase-like"/>
    <property type="match status" value="1"/>
</dbReference>
<feature type="compositionally biased region" description="Basic residues" evidence="1">
    <location>
        <begin position="257"/>
        <end position="267"/>
    </location>
</feature>
<dbReference type="InterPro" id="IPR011050">
    <property type="entry name" value="Pectin_lyase_fold/virulence"/>
</dbReference>
<dbReference type="Proteomes" id="UP000251584">
    <property type="component" value="Unassembled WGS sequence"/>
</dbReference>
<dbReference type="InterPro" id="IPR012334">
    <property type="entry name" value="Pectin_lyas_fold"/>
</dbReference>
<sequence>MVVYITNADPTGSTSAVAAIQAAIDANKGKKLVLPAGDYLIDDTIFIPRNTQLCGVAPIQTMYHDMVHNNAIVDLIADDGYTKLHLKGDPDKRILTDVVHGVDDPAYSMGIVFAESGAGLENIAVIGWRKRTDGTYEPPSLTAPNDEGAVPCFDIPVFNASVMSVRMHNTMIAGYIPENSACYWIDSTRGEQRNGNGNDFNVDDRIKSVGANDSRQIDCCFWWFHPNTPSAEHDANFYGMKIQGHDDDIRKPDSLSQRKRSKQCGCS</sequence>
<accession>A0A2X2WWS0</accession>